<feature type="compositionally biased region" description="Acidic residues" evidence="1">
    <location>
        <begin position="100"/>
        <end position="110"/>
    </location>
</feature>
<sequence length="1287" mass="144347">MFTDGLDPSALQWVREGLVPKDKVAAPSIFGDNLDPRHTRETTPDFRKKGRNGWAGLPPTQLQNVHFHSDIIKQTHFPATTVDEYGESASSASATGRNEYDDETSDSEDQESGRYSLDSSPRNTSHLHGPDKHQGHAKAVNDVATVSCRNLADDYYYEYDRRLLSSRSNSKSDSRCNSRRESFSRTEGRQARSKPRDDANYRLEDDGDAMFSSNTGRTYSDEESSWDDAHIHKYYGGSTRPGNAVGCNEPICGSSTAYPPFSSRVNSESVDQDSHRDGVYGREKAAAPPSAPPITRPAAVDESNVESSTSHSGISDTVPFAQTMERDVPLSDVDPTAQTTTHIEIGPKVRETDSSTLNKQATQSSQQHSIYSSNYAAWPTVLAYDACVRMCLKAWARGCVEAPEFLIDECLLLRSSFGLKNILLQPRDDLSQNASVADPDTLAASKQNKNAGRLRVQVRKVRLSMNVAPRCNFPSFDATCGSLDFKSDLLAGWESVKKFCALPRQISRSPSTRATTYMQAGAEYMHRMSELLKASVNSLRSTSLMDAPEETFSCVLRLKSMPVEEGIRMCPGSGDSHIFLPESSGDDLIIELQDIKGEHRGKTVVQLASLSDEQADRLRWWSVYNDRDQASIGKVQLFISFTIDSSASAMNKLGVVSETLAYDIVLEAAMRTQQFGPGNLRLHGSWKWLLSEFALYYGVSDAYTNLRYLSHVMEIATPTADCLLLIYDLLYPIVSVQDQTSLSRQEKRILYDMQEQVEQLLASTFENYKSLDSSSPSGINQSLTPIAGEAAPALAPAVKLYTLLHDVLSSEAQTMLRNHFQTAAMKRCKRHMSETDEFVLNNNEGFLIDSLTTASAYQKMINLCNNLSDEIKTDIKIHNEHILPSAIDLPNIATGIYSVELCKRLRSFLVACPPSSPCSPVIDLLIATADFERNLASWSLRGIKGGVDAKDLFHYYIVLWIQDKRLGLLEFCKLDKVRWTGTTTQHGTSPFVEEMYDRIRETLIEYDVLLNRWPEYTVSLEIAIADVETAIVAALEKQFADVLNPLKDVMVPKKFSIQYVQKLTRRRTLAIYSVPNQLGIFLNTIKRLLDVLRPKVEAQMKTWIACLPAEGIEKVGFGERLNEVTVSLRAKYKNFSQAIVEKLFDNACMQRTTKLKKILQDTREAGGESEIRDRMQPLSSQLTDTINHLHDVFSVRVFVAICRGYWDRMGQDVLQFLETRKENRSWYKGPSYALTILDDLFATQMQKLQGHSLQEKDLEPPRSVMDARSMLSKDGQMNTTNSSYFYF</sequence>
<dbReference type="PANTHER" id="PTHR31110:SF2">
    <property type="entry name" value="PESTICIDAL CRYSTAL CRY8BA PROTEIN"/>
    <property type="match status" value="1"/>
</dbReference>
<evidence type="ECO:0000313" key="3">
    <source>
        <dbReference type="Proteomes" id="UP000825935"/>
    </source>
</evidence>
<dbReference type="Proteomes" id="UP000825935">
    <property type="component" value="Chromosome 28"/>
</dbReference>
<feature type="compositionally biased region" description="Polar residues" evidence="1">
    <location>
        <begin position="117"/>
        <end position="126"/>
    </location>
</feature>
<dbReference type="OMA" id="ECATHSI"/>
<keyword evidence="3" id="KW-1185">Reference proteome</keyword>
<feature type="region of interest" description="Disordered" evidence="1">
    <location>
        <begin position="331"/>
        <end position="368"/>
    </location>
</feature>
<feature type="compositionally biased region" description="Basic and acidic residues" evidence="1">
    <location>
        <begin position="34"/>
        <end position="47"/>
    </location>
</feature>
<evidence type="ECO:0000256" key="1">
    <source>
        <dbReference type="SAM" id="MobiDB-lite"/>
    </source>
</evidence>
<protein>
    <submittedName>
        <fullName evidence="2">Uncharacterized protein</fullName>
    </submittedName>
</protein>
<feature type="region of interest" description="Disordered" evidence="1">
    <location>
        <begin position="167"/>
        <end position="225"/>
    </location>
</feature>
<organism evidence="2 3">
    <name type="scientific">Ceratopteris richardii</name>
    <name type="common">Triangle waterfern</name>
    <dbReference type="NCBI Taxonomy" id="49495"/>
    <lineage>
        <taxon>Eukaryota</taxon>
        <taxon>Viridiplantae</taxon>
        <taxon>Streptophyta</taxon>
        <taxon>Embryophyta</taxon>
        <taxon>Tracheophyta</taxon>
        <taxon>Polypodiopsida</taxon>
        <taxon>Polypodiidae</taxon>
        <taxon>Polypodiales</taxon>
        <taxon>Pteridineae</taxon>
        <taxon>Pteridaceae</taxon>
        <taxon>Parkerioideae</taxon>
        <taxon>Ceratopteris</taxon>
    </lineage>
</organism>
<dbReference type="OrthoDB" id="1896158at2759"/>
<feature type="region of interest" description="Disordered" evidence="1">
    <location>
        <begin position="26"/>
        <end position="61"/>
    </location>
</feature>
<reference evidence="2" key="1">
    <citation type="submission" date="2021-08" db="EMBL/GenBank/DDBJ databases">
        <title>WGS assembly of Ceratopteris richardii.</title>
        <authorList>
            <person name="Marchant D.B."/>
            <person name="Chen G."/>
            <person name="Jenkins J."/>
            <person name="Shu S."/>
            <person name="Leebens-Mack J."/>
            <person name="Grimwood J."/>
            <person name="Schmutz J."/>
            <person name="Soltis P."/>
            <person name="Soltis D."/>
            <person name="Chen Z.-H."/>
        </authorList>
    </citation>
    <scope>NUCLEOTIDE SEQUENCE</scope>
    <source>
        <strain evidence="2">Whitten #5841</strain>
        <tissue evidence="2">Leaf</tissue>
    </source>
</reference>
<name>A0A8T2RC36_CERRI</name>
<dbReference type="PANTHER" id="PTHR31110">
    <property type="entry name" value="PESTICIDAL CRYSTAL CRY8BA PROTEIN"/>
    <property type="match status" value="1"/>
</dbReference>
<feature type="region of interest" description="Disordered" evidence="1">
    <location>
        <begin position="81"/>
        <end position="138"/>
    </location>
</feature>
<gene>
    <name evidence="2" type="ORF">KP509_28G050300</name>
</gene>
<feature type="compositionally biased region" description="Basic and acidic residues" evidence="1">
    <location>
        <begin position="170"/>
        <end position="204"/>
    </location>
</feature>
<comment type="caution">
    <text evidence="2">The sequence shown here is derived from an EMBL/GenBank/DDBJ whole genome shotgun (WGS) entry which is preliminary data.</text>
</comment>
<proteinExistence type="predicted"/>
<feature type="compositionally biased region" description="Polar residues" evidence="1">
    <location>
        <begin position="305"/>
        <end position="315"/>
    </location>
</feature>
<accession>A0A8T2RC36</accession>
<dbReference type="EMBL" id="CM035433">
    <property type="protein sequence ID" value="KAH7293969.1"/>
    <property type="molecule type" value="Genomic_DNA"/>
</dbReference>
<feature type="region of interest" description="Disordered" evidence="1">
    <location>
        <begin position="282"/>
        <end position="316"/>
    </location>
</feature>
<evidence type="ECO:0000313" key="2">
    <source>
        <dbReference type="EMBL" id="KAH7293969.1"/>
    </source>
</evidence>
<feature type="compositionally biased region" description="Polar residues" evidence="1">
    <location>
        <begin position="354"/>
        <end position="368"/>
    </location>
</feature>